<proteinExistence type="predicted"/>
<comment type="caution">
    <text evidence="1">The sequence shown here is derived from an EMBL/GenBank/DDBJ whole genome shotgun (WGS) entry which is preliminary data.</text>
</comment>
<gene>
    <name evidence="1" type="ORF">DPMN_083732</name>
</gene>
<protein>
    <submittedName>
        <fullName evidence="1">Uncharacterized protein</fullName>
    </submittedName>
</protein>
<keyword evidence="2" id="KW-1185">Reference proteome</keyword>
<dbReference type="EMBL" id="JAIWYP010000016">
    <property type="protein sequence ID" value="KAH3696267.1"/>
    <property type="molecule type" value="Genomic_DNA"/>
</dbReference>
<name>A0A9D3YAF4_DREPO</name>
<organism evidence="1 2">
    <name type="scientific">Dreissena polymorpha</name>
    <name type="common">Zebra mussel</name>
    <name type="synonym">Mytilus polymorpha</name>
    <dbReference type="NCBI Taxonomy" id="45954"/>
    <lineage>
        <taxon>Eukaryota</taxon>
        <taxon>Metazoa</taxon>
        <taxon>Spiralia</taxon>
        <taxon>Lophotrochozoa</taxon>
        <taxon>Mollusca</taxon>
        <taxon>Bivalvia</taxon>
        <taxon>Autobranchia</taxon>
        <taxon>Heteroconchia</taxon>
        <taxon>Euheterodonta</taxon>
        <taxon>Imparidentia</taxon>
        <taxon>Neoheterodontei</taxon>
        <taxon>Myida</taxon>
        <taxon>Dreissenoidea</taxon>
        <taxon>Dreissenidae</taxon>
        <taxon>Dreissena</taxon>
    </lineage>
</organism>
<reference evidence="1" key="1">
    <citation type="journal article" date="2019" name="bioRxiv">
        <title>The Genome of the Zebra Mussel, Dreissena polymorpha: A Resource for Invasive Species Research.</title>
        <authorList>
            <person name="McCartney M.A."/>
            <person name="Auch B."/>
            <person name="Kono T."/>
            <person name="Mallez S."/>
            <person name="Zhang Y."/>
            <person name="Obille A."/>
            <person name="Becker A."/>
            <person name="Abrahante J.E."/>
            <person name="Garbe J."/>
            <person name="Badalamenti J.P."/>
            <person name="Herman A."/>
            <person name="Mangelson H."/>
            <person name="Liachko I."/>
            <person name="Sullivan S."/>
            <person name="Sone E.D."/>
            <person name="Koren S."/>
            <person name="Silverstein K.A.T."/>
            <person name="Beckman K.B."/>
            <person name="Gohl D.M."/>
        </authorList>
    </citation>
    <scope>NUCLEOTIDE SEQUENCE</scope>
    <source>
        <strain evidence="1">Duluth1</strain>
        <tissue evidence="1">Whole animal</tissue>
    </source>
</reference>
<dbReference type="Proteomes" id="UP000828390">
    <property type="component" value="Unassembled WGS sequence"/>
</dbReference>
<evidence type="ECO:0000313" key="2">
    <source>
        <dbReference type="Proteomes" id="UP000828390"/>
    </source>
</evidence>
<accession>A0A9D3YAF4</accession>
<reference evidence="1" key="2">
    <citation type="submission" date="2020-11" db="EMBL/GenBank/DDBJ databases">
        <authorList>
            <person name="McCartney M.A."/>
            <person name="Auch B."/>
            <person name="Kono T."/>
            <person name="Mallez S."/>
            <person name="Becker A."/>
            <person name="Gohl D.M."/>
            <person name="Silverstein K.A.T."/>
            <person name="Koren S."/>
            <person name="Bechman K.B."/>
            <person name="Herman A."/>
            <person name="Abrahante J.E."/>
            <person name="Garbe J."/>
        </authorList>
    </citation>
    <scope>NUCLEOTIDE SEQUENCE</scope>
    <source>
        <strain evidence="1">Duluth1</strain>
        <tissue evidence="1">Whole animal</tissue>
    </source>
</reference>
<evidence type="ECO:0000313" key="1">
    <source>
        <dbReference type="EMBL" id="KAH3696267.1"/>
    </source>
</evidence>
<sequence>MVVSNTSVHKKRKDLVKKQKANIDQVITRFVERGQLNGSDNRNKTIEVLGDNLDITIAPTHMTKDNQRKSLHWFLTMVKQRRVTYEDLHIEGPVPEQPCVTMIPSYKWLPSEENINFKFHVACVLMKYVDVFKPLIDSYPEYISNIFLEFTKQKSVILNTNLIDESENSTQRMIQIYKMYRT</sequence>
<dbReference type="AlphaFoldDB" id="A0A9D3YAF4"/>